<gene>
    <name evidence="2" type="ORF">NCTC13336_00884</name>
</gene>
<evidence type="ECO:0008006" key="4">
    <source>
        <dbReference type="Google" id="ProtNLM"/>
    </source>
</evidence>
<dbReference type="Gene3D" id="1.25.40.10">
    <property type="entry name" value="Tetratricopeptide repeat domain"/>
    <property type="match status" value="1"/>
</dbReference>
<dbReference type="SUPFAM" id="SSF48452">
    <property type="entry name" value="TPR-like"/>
    <property type="match status" value="1"/>
</dbReference>
<evidence type="ECO:0000256" key="1">
    <source>
        <dbReference type="SAM" id="MobiDB-lite"/>
    </source>
</evidence>
<dbReference type="AlphaFoldDB" id="A0A377QZJ5"/>
<accession>A0A377QZJ5</accession>
<proteinExistence type="predicted"/>
<feature type="region of interest" description="Disordered" evidence="1">
    <location>
        <begin position="21"/>
        <end position="70"/>
    </location>
</feature>
<dbReference type="EMBL" id="UGJJ01000001">
    <property type="protein sequence ID" value="STR00673.1"/>
    <property type="molecule type" value="Genomic_DNA"/>
</dbReference>
<reference evidence="2 3" key="1">
    <citation type="submission" date="2018-06" db="EMBL/GenBank/DDBJ databases">
        <authorList>
            <consortium name="Pathogen Informatics"/>
            <person name="Doyle S."/>
        </authorList>
    </citation>
    <scope>NUCLEOTIDE SEQUENCE [LARGE SCALE GENOMIC DNA]</scope>
    <source>
        <strain evidence="2 3">NCTC13336</strain>
    </source>
</reference>
<evidence type="ECO:0000313" key="2">
    <source>
        <dbReference type="EMBL" id="STR00673.1"/>
    </source>
</evidence>
<protein>
    <recommendedName>
        <fullName evidence="4">23S rRNA methyltransferase</fullName>
    </recommendedName>
</protein>
<dbReference type="Proteomes" id="UP000254293">
    <property type="component" value="Unassembled WGS sequence"/>
</dbReference>
<dbReference type="OrthoDB" id="8605970at2"/>
<dbReference type="InterPro" id="IPR011990">
    <property type="entry name" value="TPR-like_helical_dom_sf"/>
</dbReference>
<sequence>MLIIGVVAVVVLVVVLLKQKSGGRSGGNAKSANKHTNLREQIEAEDEPEADEWEAQAEAPSEGLQSWEWEGDGNVDLSTASVSAQEVDPLTEYQVYKQFGYEDKAAASLAAYLNNLKTNAPEKLVNELVGLCLNTGDADLLSATLDRHAALLSPNKLSEYIKAGLGIDPNHLGLRVLAESKLNWNMQEVARQIGEQTGLEGSDSDSSSSGSSVVEVTVDDAGREVKRFSKRSPLIIGRAEVGEMTEEEMSAVIGFVKPEKSAKLLKNQVDYETARRQYNKAIQKSAKPAGLIIDALKLDYQHSDVNEFAAHLWRLYYSLGSNGRQVKERMLGWGYSLGQHEVFDNLEKSLTEQQVREIGLRQGYLQGSARQSKVKYRELVHRNDSILNESTSPAELALKEVESLLMYGQLDQAINTLEQAVLKYPQESQLYIMLFDLYERSEDWVRLEQFLRVLREKEANLPEEVVLAISQLQQRIHRNSNK</sequence>
<organism evidence="2 3">
    <name type="scientific">Kingella potus</name>
    <dbReference type="NCBI Taxonomy" id="265175"/>
    <lineage>
        <taxon>Bacteria</taxon>
        <taxon>Pseudomonadati</taxon>
        <taxon>Pseudomonadota</taxon>
        <taxon>Betaproteobacteria</taxon>
        <taxon>Neisseriales</taxon>
        <taxon>Neisseriaceae</taxon>
        <taxon>Kingella</taxon>
    </lineage>
</organism>
<feature type="compositionally biased region" description="Acidic residues" evidence="1">
    <location>
        <begin position="43"/>
        <end position="55"/>
    </location>
</feature>
<keyword evidence="3" id="KW-1185">Reference proteome</keyword>
<evidence type="ECO:0000313" key="3">
    <source>
        <dbReference type="Proteomes" id="UP000254293"/>
    </source>
</evidence>
<dbReference type="RefSeq" id="WP_115308288.1">
    <property type="nucleotide sequence ID" value="NZ_CP091516.1"/>
</dbReference>
<name>A0A377QZJ5_9NEIS</name>